<evidence type="ECO:0008006" key="4">
    <source>
        <dbReference type="Google" id="ProtNLM"/>
    </source>
</evidence>
<evidence type="ECO:0000313" key="3">
    <source>
        <dbReference type="Proteomes" id="UP000014400"/>
    </source>
</evidence>
<feature type="transmembrane region" description="Helical" evidence="1">
    <location>
        <begin position="81"/>
        <end position="103"/>
    </location>
</feature>
<dbReference type="eggNOG" id="ENOG5033RJW">
    <property type="taxonomic scope" value="Bacteria"/>
</dbReference>
<comment type="caution">
    <text evidence="2">The sequence shown here is derived from an EMBL/GenBank/DDBJ whole genome shotgun (WGS) entry which is preliminary data.</text>
</comment>
<dbReference type="STRING" id="1203554.HMPREF1476_02168"/>
<evidence type="ECO:0000313" key="2">
    <source>
        <dbReference type="EMBL" id="EPD97691.1"/>
    </source>
</evidence>
<keyword evidence="1" id="KW-0812">Transmembrane</keyword>
<dbReference type="RefSeq" id="WP_016475195.1">
    <property type="nucleotide sequence ID" value="NZ_KE150481.1"/>
</dbReference>
<keyword evidence="3" id="KW-1185">Reference proteome</keyword>
<dbReference type="Pfam" id="PF11026">
    <property type="entry name" value="DUF2721"/>
    <property type="match status" value="1"/>
</dbReference>
<feature type="transmembrane region" description="Helical" evidence="1">
    <location>
        <begin position="12"/>
        <end position="31"/>
    </location>
</feature>
<organism evidence="2 3">
    <name type="scientific">Sutterella wadsworthensis HGA0223</name>
    <dbReference type="NCBI Taxonomy" id="1203554"/>
    <lineage>
        <taxon>Bacteria</taxon>
        <taxon>Pseudomonadati</taxon>
        <taxon>Pseudomonadota</taxon>
        <taxon>Betaproteobacteria</taxon>
        <taxon>Burkholderiales</taxon>
        <taxon>Sutterellaceae</taxon>
        <taxon>Sutterella</taxon>
    </lineage>
</organism>
<dbReference type="EMBL" id="ATCF01000034">
    <property type="protein sequence ID" value="EPD97691.1"/>
    <property type="molecule type" value="Genomic_DNA"/>
</dbReference>
<dbReference type="InterPro" id="IPR021279">
    <property type="entry name" value="DUF2721"/>
</dbReference>
<keyword evidence="1" id="KW-1133">Transmembrane helix</keyword>
<dbReference type="HOGENOM" id="CLU_118464_1_0_4"/>
<proteinExistence type="predicted"/>
<reference evidence="2 3" key="1">
    <citation type="submission" date="2013-04" db="EMBL/GenBank/DDBJ databases">
        <title>The Genome Sequence of Sutterella wadsworthensis HGA0223.</title>
        <authorList>
            <consortium name="The Broad Institute Genomics Platform"/>
            <person name="Earl A."/>
            <person name="Ward D."/>
            <person name="Feldgarden M."/>
            <person name="Gevers D."/>
            <person name="Schmidt T.M."/>
            <person name="Dover J."/>
            <person name="Dai D."/>
            <person name="Walker B."/>
            <person name="Young S."/>
            <person name="Zeng Q."/>
            <person name="Gargeya S."/>
            <person name="Fitzgerald M."/>
            <person name="Haas B."/>
            <person name="Abouelleil A."/>
            <person name="Allen A.W."/>
            <person name="Alvarado L."/>
            <person name="Arachchi H.M."/>
            <person name="Berlin A.M."/>
            <person name="Chapman S.B."/>
            <person name="Gainer-Dewar J."/>
            <person name="Goldberg J."/>
            <person name="Griggs A."/>
            <person name="Gujja S."/>
            <person name="Hansen M."/>
            <person name="Howarth C."/>
            <person name="Imamovic A."/>
            <person name="Ireland A."/>
            <person name="Larimer J."/>
            <person name="McCowan C."/>
            <person name="Murphy C."/>
            <person name="Pearson M."/>
            <person name="Poon T.W."/>
            <person name="Priest M."/>
            <person name="Roberts A."/>
            <person name="Saif S."/>
            <person name="Shea T."/>
            <person name="Sisk P."/>
            <person name="Sykes S."/>
            <person name="Wortman J."/>
            <person name="Nusbaum C."/>
            <person name="Birren B."/>
        </authorList>
    </citation>
    <scope>NUCLEOTIDE SEQUENCE [LARGE SCALE GENOMIC DNA]</scope>
    <source>
        <strain evidence="2 3">HGA0223</strain>
    </source>
</reference>
<dbReference type="AlphaFoldDB" id="S3BB32"/>
<protein>
    <recommendedName>
        <fullName evidence="4">DUF2721 domain-containing protein</fullName>
    </recommendedName>
</protein>
<name>S3BB32_9BURK</name>
<sequence length="157" mass="17252">MLTITEFNDSLSLALAPITLISGVGLLMICMTNRYNHATNRIRQLMAKREGNIDNSIIRSVIDTEIDLLYMRASLLRRGMLSVALSAFFSAILVAVSVSARFLDLDIHILESCLLVAAVLLIVLSALLFAGEINVSLKALKLAVDKVPRHGKWSLED</sequence>
<accession>S3BB32</accession>
<evidence type="ECO:0000256" key="1">
    <source>
        <dbReference type="SAM" id="Phobius"/>
    </source>
</evidence>
<dbReference type="Proteomes" id="UP000014400">
    <property type="component" value="Unassembled WGS sequence"/>
</dbReference>
<dbReference type="PATRIC" id="fig|1203554.3.peg.2250"/>
<keyword evidence="1" id="KW-0472">Membrane</keyword>
<gene>
    <name evidence="2" type="ORF">HMPREF1476_02168</name>
</gene>
<feature type="transmembrane region" description="Helical" evidence="1">
    <location>
        <begin position="109"/>
        <end position="131"/>
    </location>
</feature>